<proteinExistence type="inferred from homology"/>
<protein>
    <submittedName>
        <fullName evidence="2">Uncharacterized protein</fullName>
    </submittedName>
</protein>
<dbReference type="GO" id="GO:0008168">
    <property type="term" value="F:methyltransferase activity"/>
    <property type="evidence" value="ECO:0007669"/>
    <property type="project" value="InterPro"/>
</dbReference>
<dbReference type="InterPro" id="IPR029063">
    <property type="entry name" value="SAM-dependent_MTases_sf"/>
</dbReference>
<dbReference type="Pfam" id="PF03492">
    <property type="entry name" value="Methyltransf_7"/>
    <property type="match status" value="2"/>
</dbReference>
<dbReference type="EMBL" id="JAMZMK010007435">
    <property type="protein sequence ID" value="KAI7744823.1"/>
    <property type="molecule type" value="Genomic_DNA"/>
</dbReference>
<evidence type="ECO:0000313" key="3">
    <source>
        <dbReference type="Proteomes" id="UP001206925"/>
    </source>
</evidence>
<dbReference type="SUPFAM" id="SSF53335">
    <property type="entry name" value="S-adenosyl-L-methionine-dependent methyltransferases"/>
    <property type="match status" value="1"/>
</dbReference>
<gene>
    <name evidence="2" type="ORF">M8C21_020963</name>
</gene>
<dbReference type="Proteomes" id="UP001206925">
    <property type="component" value="Unassembled WGS sequence"/>
</dbReference>
<dbReference type="InterPro" id="IPR005299">
    <property type="entry name" value="MeTrfase_7"/>
</dbReference>
<sequence>MALVNILHMTIGHEDSSYAKNSLLQKIAIQKAIPALRRTIQRIDSHDIFLDSCVKIADLGCSSGPNTLLFVSNIIDIVIEEKGENFGPCFVSAVPGSFYGRLFPDLSLHLVHSSFSVHWLSQGLVRESDINSFNVPIYHPCVNEVRDVIQNEGSFSLDGLTDFQINWDPHDTDYTHTNDSIELIHKHGRNAAKLVRAVTEPLLTSHFGNFNVDLLFNKYEKRLAESLAKKKTRFFCVVVSLTKK</sequence>
<dbReference type="Gene3D" id="3.40.50.150">
    <property type="entry name" value="Vaccinia Virus protein VP39"/>
    <property type="match status" value="3"/>
</dbReference>
<organism evidence="2 3">
    <name type="scientific">Ambrosia artemisiifolia</name>
    <name type="common">Common ragweed</name>
    <dbReference type="NCBI Taxonomy" id="4212"/>
    <lineage>
        <taxon>Eukaryota</taxon>
        <taxon>Viridiplantae</taxon>
        <taxon>Streptophyta</taxon>
        <taxon>Embryophyta</taxon>
        <taxon>Tracheophyta</taxon>
        <taxon>Spermatophyta</taxon>
        <taxon>Magnoliopsida</taxon>
        <taxon>eudicotyledons</taxon>
        <taxon>Gunneridae</taxon>
        <taxon>Pentapetalae</taxon>
        <taxon>asterids</taxon>
        <taxon>campanulids</taxon>
        <taxon>Asterales</taxon>
        <taxon>Asteraceae</taxon>
        <taxon>Asteroideae</taxon>
        <taxon>Heliantheae alliance</taxon>
        <taxon>Heliantheae</taxon>
        <taxon>Ambrosia</taxon>
    </lineage>
</organism>
<accession>A0AAD5GMA7</accession>
<comment type="caution">
    <text evidence="2">The sequence shown here is derived from an EMBL/GenBank/DDBJ whole genome shotgun (WGS) entry which is preliminary data.</text>
</comment>
<dbReference type="PANTHER" id="PTHR31009">
    <property type="entry name" value="S-ADENOSYL-L-METHIONINE:CARBOXYL METHYLTRANSFERASE FAMILY PROTEIN"/>
    <property type="match status" value="1"/>
</dbReference>
<evidence type="ECO:0000313" key="2">
    <source>
        <dbReference type="EMBL" id="KAI7744823.1"/>
    </source>
</evidence>
<reference evidence="2" key="1">
    <citation type="submission" date="2022-06" db="EMBL/GenBank/DDBJ databases">
        <title>Uncovering the hologenomic basis of an extraordinary plant invasion.</title>
        <authorList>
            <person name="Bieker V.C."/>
            <person name="Martin M.D."/>
            <person name="Gilbert T."/>
            <person name="Hodgins K."/>
            <person name="Battlay P."/>
            <person name="Petersen B."/>
            <person name="Wilson J."/>
        </authorList>
    </citation>
    <scope>NUCLEOTIDE SEQUENCE</scope>
    <source>
        <strain evidence="2">AA19_3_7</strain>
        <tissue evidence="2">Leaf</tissue>
    </source>
</reference>
<name>A0AAD5GMA7_AMBAR</name>
<dbReference type="AlphaFoldDB" id="A0AAD5GMA7"/>
<keyword evidence="3" id="KW-1185">Reference proteome</keyword>
<evidence type="ECO:0000256" key="1">
    <source>
        <dbReference type="ARBA" id="ARBA00007967"/>
    </source>
</evidence>
<comment type="similarity">
    <text evidence="1">Belongs to the methyltransferase superfamily. Type-7 methyltransferase family.</text>
</comment>